<dbReference type="Proteomes" id="UP000191153">
    <property type="component" value="Unassembled WGS sequence"/>
</dbReference>
<dbReference type="EMBL" id="FUWX01000005">
    <property type="protein sequence ID" value="SJZ42511.1"/>
    <property type="molecule type" value="Genomic_DNA"/>
</dbReference>
<dbReference type="InterPro" id="IPR035919">
    <property type="entry name" value="EAL_sf"/>
</dbReference>
<organism evidence="1 2">
    <name type="scientific">Cetobacterium ceti</name>
    <dbReference type="NCBI Taxonomy" id="180163"/>
    <lineage>
        <taxon>Bacteria</taxon>
        <taxon>Fusobacteriati</taxon>
        <taxon>Fusobacteriota</taxon>
        <taxon>Fusobacteriia</taxon>
        <taxon>Fusobacteriales</taxon>
        <taxon>Fusobacteriaceae</taxon>
        <taxon>Cetobacterium</taxon>
    </lineage>
</organism>
<dbReference type="SUPFAM" id="SSF141868">
    <property type="entry name" value="EAL domain-like"/>
    <property type="match status" value="1"/>
</dbReference>
<keyword evidence="2" id="KW-1185">Reference proteome</keyword>
<name>A0A1T4KJD8_9FUSO</name>
<dbReference type="RefSeq" id="WP_078692988.1">
    <property type="nucleotide sequence ID" value="NZ_FUWX01000005.1"/>
</dbReference>
<protein>
    <submittedName>
        <fullName evidence="1">EAL domain-containing protein</fullName>
    </submittedName>
</protein>
<dbReference type="AlphaFoldDB" id="A0A1T4KJD8"/>
<dbReference type="STRING" id="180163.SAMN02745174_00450"/>
<proteinExistence type="predicted"/>
<evidence type="ECO:0000313" key="2">
    <source>
        <dbReference type="Proteomes" id="UP000191153"/>
    </source>
</evidence>
<evidence type="ECO:0000313" key="1">
    <source>
        <dbReference type="EMBL" id="SJZ42511.1"/>
    </source>
</evidence>
<accession>A0A1T4KJD8</accession>
<dbReference type="OrthoDB" id="87148at2"/>
<sequence length="215" mass="25795">MVAETQHYFKKVIEKIKFNFIPVIDTENNSIFGYKIIKDFSDLGFEDKDEMYQMAYDEGFFEFFVLKLQEKAYKLALEKGLNNKKLFYTLRVNFVKDMDFFFRSIESLVNKFNLSYEQLIFEIKGISNWQQFSEVMDYIDEGYECLIKENNTYPLNFQMIDLVEPNLIEIKNLDTLKLLKKSLSIHSKILYKQPKKGKHSINYLHNLGINYIYEY</sequence>
<gene>
    <name evidence="1" type="ORF">SAMN02745174_00450</name>
</gene>
<reference evidence="1 2" key="1">
    <citation type="submission" date="2017-02" db="EMBL/GenBank/DDBJ databases">
        <authorList>
            <person name="Peterson S.W."/>
        </authorList>
    </citation>
    <scope>NUCLEOTIDE SEQUENCE [LARGE SCALE GENOMIC DNA]</scope>
    <source>
        <strain evidence="1 2">ATCC 700028</strain>
    </source>
</reference>